<keyword evidence="4" id="KW-1185">Reference proteome</keyword>
<feature type="transmembrane region" description="Helical" evidence="1">
    <location>
        <begin position="6"/>
        <end position="26"/>
    </location>
</feature>
<reference evidence="3 4" key="1">
    <citation type="submission" date="2019-07" db="EMBL/GenBank/DDBJ databases">
        <authorList>
            <person name="Huq M.A."/>
        </authorList>
    </citation>
    <scope>NUCLEOTIDE SEQUENCE [LARGE SCALE GENOMIC DNA]</scope>
    <source>
        <strain evidence="3 4">MAH-3</strain>
    </source>
</reference>
<dbReference type="GO" id="GO:0005886">
    <property type="term" value="C:plasma membrane"/>
    <property type="evidence" value="ECO:0007669"/>
    <property type="project" value="TreeGrafter"/>
</dbReference>
<organism evidence="3 4">
    <name type="scientific">Fluviicola chungangensis</name>
    <dbReference type="NCBI Taxonomy" id="2597671"/>
    <lineage>
        <taxon>Bacteria</taxon>
        <taxon>Pseudomonadati</taxon>
        <taxon>Bacteroidota</taxon>
        <taxon>Flavobacteriia</taxon>
        <taxon>Flavobacteriales</taxon>
        <taxon>Crocinitomicaceae</taxon>
        <taxon>Fluviicola</taxon>
    </lineage>
</organism>
<name>A0A556N7R0_9FLAO</name>
<feature type="domain" description="DUF218" evidence="2">
    <location>
        <begin position="76"/>
        <end position="245"/>
    </location>
</feature>
<gene>
    <name evidence="3" type="ORF">FO442_03475</name>
</gene>
<keyword evidence="1" id="KW-0472">Membrane</keyword>
<dbReference type="InterPro" id="IPR051599">
    <property type="entry name" value="Cell_Envelope_Assoc"/>
</dbReference>
<keyword evidence="1" id="KW-0812">Transmembrane</keyword>
<evidence type="ECO:0000313" key="4">
    <source>
        <dbReference type="Proteomes" id="UP000316008"/>
    </source>
</evidence>
<protein>
    <submittedName>
        <fullName evidence="3">YdcF family protein</fullName>
    </submittedName>
</protein>
<dbReference type="Pfam" id="PF02698">
    <property type="entry name" value="DUF218"/>
    <property type="match status" value="1"/>
</dbReference>
<comment type="caution">
    <text evidence="3">The sequence shown here is derived from an EMBL/GenBank/DDBJ whole genome shotgun (WGS) entry which is preliminary data.</text>
</comment>
<dbReference type="AlphaFoldDB" id="A0A556N7R0"/>
<dbReference type="Proteomes" id="UP000316008">
    <property type="component" value="Unassembled WGS sequence"/>
</dbReference>
<keyword evidence="1" id="KW-1133">Transmembrane helix</keyword>
<dbReference type="InterPro" id="IPR014729">
    <property type="entry name" value="Rossmann-like_a/b/a_fold"/>
</dbReference>
<dbReference type="PANTHER" id="PTHR30336:SF4">
    <property type="entry name" value="ENVELOPE BIOGENESIS FACTOR ELYC"/>
    <property type="match status" value="1"/>
</dbReference>
<dbReference type="CDD" id="cd06259">
    <property type="entry name" value="YdcF-like"/>
    <property type="match status" value="1"/>
</dbReference>
<evidence type="ECO:0000313" key="3">
    <source>
        <dbReference type="EMBL" id="TSJ48212.1"/>
    </source>
</evidence>
<dbReference type="EMBL" id="VLPL01000001">
    <property type="protein sequence ID" value="TSJ48212.1"/>
    <property type="molecule type" value="Genomic_DNA"/>
</dbReference>
<dbReference type="GO" id="GO:0000270">
    <property type="term" value="P:peptidoglycan metabolic process"/>
    <property type="evidence" value="ECO:0007669"/>
    <property type="project" value="TreeGrafter"/>
</dbReference>
<sequence>MFFILSKILLFTISPYTWLLIALYFSFFSKKPVRVKRAKYSAVFIALFFSNTFVFKEVCRQWEVFGTPPASIKHYDVAVVLTGMAEYNNDLKVLSARRGIDRIWQTISLYKSGKIDRILITGDHGYLIDKGLHEASQLKEVLVHWGIPEHVIMTETKSKNTYENAVESKKILDRSFPNSKAILLVTSGKHMRRAKACFSKVGVQCDPYSTDLYTGPKRAYSFDEMLIPDVSTMNDWHGLLKEMFGYLAYDITGKI</sequence>
<dbReference type="PANTHER" id="PTHR30336">
    <property type="entry name" value="INNER MEMBRANE PROTEIN, PROBABLE PERMEASE"/>
    <property type="match status" value="1"/>
</dbReference>
<accession>A0A556N7R0</accession>
<dbReference type="RefSeq" id="WP_144331747.1">
    <property type="nucleotide sequence ID" value="NZ_VLPL01000001.1"/>
</dbReference>
<evidence type="ECO:0000259" key="2">
    <source>
        <dbReference type="Pfam" id="PF02698"/>
    </source>
</evidence>
<dbReference type="Gene3D" id="3.40.50.620">
    <property type="entry name" value="HUPs"/>
    <property type="match status" value="1"/>
</dbReference>
<dbReference type="InterPro" id="IPR003848">
    <property type="entry name" value="DUF218"/>
</dbReference>
<dbReference type="OrthoDB" id="9782395at2"/>
<proteinExistence type="predicted"/>
<dbReference type="GO" id="GO:0043164">
    <property type="term" value="P:Gram-negative-bacterium-type cell wall biogenesis"/>
    <property type="evidence" value="ECO:0007669"/>
    <property type="project" value="TreeGrafter"/>
</dbReference>
<evidence type="ECO:0000256" key="1">
    <source>
        <dbReference type="SAM" id="Phobius"/>
    </source>
</evidence>